<reference evidence="1" key="2">
    <citation type="journal article" date="2015" name="Fish Shellfish Immunol.">
        <title>Early steps in the European eel (Anguilla anguilla)-Vibrio vulnificus interaction in the gills: Role of the RtxA13 toxin.</title>
        <authorList>
            <person name="Callol A."/>
            <person name="Pajuelo D."/>
            <person name="Ebbesson L."/>
            <person name="Teles M."/>
            <person name="MacKenzie S."/>
            <person name="Amaro C."/>
        </authorList>
    </citation>
    <scope>NUCLEOTIDE SEQUENCE</scope>
</reference>
<protein>
    <submittedName>
        <fullName evidence="1">Uncharacterized protein</fullName>
    </submittedName>
</protein>
<accession>A0A0E9VM30</accession>
<reference evidence="1" key="1">
    <citation type="submission" date="2014-11" db="EMBL/GenBank/DDBJ databases">
        <authorList>
            <person name="Amaro Gonzalez C."/>
        </authorList>
    </citation>
    <scope>NUCLEOTIDE SEQUENCE</scope>
</reference>
<dbReference type="EMBL" id="GBXM01029455">
    <property type="protein sequence ID" value="JAH79122.1"/>
    <property type="molecule type" value="Transcribed_RNA"/>
</dbReference>
<organism evidence="1">
    <name type="scientific">Anguilla anguilla</name>
    <name type="common">European freshwater eel</name>
    <name type="synonym">Muraena anguilla</name>
    <dbReference type="NCBI Taxonomy" id="7936"/>
    <lineage>
        <taxon>Eukaryota</taxon>
        <taxon>Metazoa</taxon>
        <taxon>Chordata</taxon>
        <taxon>Craniata</taxon>
        <taxon>Vertebrata</taxon>
        <taxon>Euteleostomi</taxon>
        <taxon>Actinopterygii</taxon>
        <taxon>Neopterygii</taxon>
        <taxon>Teleostei</taxon>
        <taxon>Anguilliformes</taxon>
        <taxon>Anguillidae</taxon>
        <taxon>Anguilla</taxon>
    </lineage>
</organism>
<proteinExistence type="predicted"/>
<evidence type="ECO:0000313" key="1">
    <source>
        <dbReference type="EMBL" id="JAH79122.1"/>
    </source>
</evidence>
<name>A0A0E9VM30_ANGAN</name>
<sequence length="53" mass="6148">MRKSLTSDVHSFLQNTGQFTLEITDCYSRISTRFSKKREVRKSANSMGDKHHS</sequence>
<dbReference type="AlphaFoldDB" id="A0A0E9VM30"/>